<gene>
    <name evidence="1" type="ORF">LCGC14_1475040</name>
</gene>
<feature type="non-terminal residue" evidence="1">
    <location>
        <position position="28"/>
    </location>
</feature>
<dbReference type="AlphaFoldDB" id="A0A0F9JX53"/>
<reference evidence="1" key="1">
    <citation type="journal article" date="2015" name="Nature">
        <title>Complex archaea that bridge the gap between prokaryotes and eukaryotes.</title>
        <authorList>
            <person name="Spang A."/>
            <person name="Saw J.H."/>
            <person name="Jorgensen S.L."/>
            <person name="Zaremba-Niedzwiedzka K."/>
            <person name="Martijn J."/>
            <person name="Lind A.E."/>
            <person name="van Eijk R."/>
            <person name="Schleper C."/>
            <person name="Guy L."/>
            <person name="Ettema T.J."/>
        </authorList>
    </citation>
    <scope>NUCLEOTIDE SEQUENCE</scope>
</reference>
<proteinExistence type="predicted"/>
<protein>
    <submittedName>
        <fullName evidence="1">Uncharacterized protein</fullName>
    </submittedName>
</protein>
<accession>A0A0F9JX53</accession>
<evidence type="ECO:0000313" key="1">
    <source>
        <dbReference type="EMBL" id="KKM67046.1"/>
    </source>
</evidence>
<dbReference type="EMBL" id="LAZR01010419">
    <property type="protein sequence ID" value="KKM67046.1"/>
    <property type="molecule type" value="Genomic_DNA"/>
</dbReference>
<sequence>MSVFMKIYNYIEQTFFFTLTRKIVGNLS</sequence>
<name>A0A0F9JX53_9ZZZZ</name>
<comment type="caution">
    <text evidence="1">The sequence shown here is derived from an EMBL/GenBank/DDBJ whole genome shotgun (WGS) entry which is preliminary data.</text>
</comment>
<organism evidence="1">
    <name type="scientific">marine sediment metagenome</name>
    <dbReference type="NCBI Taxonomy" id="412755"/>
    <lineage>
        <taxon>unclassified sequences</taxon>
        <taxon>metagenomes</taxon>
        <taxon>ecological metagenomes</taxon>
    </lineage>
</organism>